<evidence type="ECO:0000313" key="1">
    <source>
        <dbReference type="EMBL" id="MBC5630500.1"/>
    </source>
</evidence>
<dbReference type="RefSeq" id="WP_186860802.1">
    <property type="nucleotide sequence ID" value="NZ_JACOOO010000040.1"/>
</dbReference>
<organism evidence="1 2">
    <name type="scientific">Clostridium hominis</name>
    <dbReference type="NCBI Taxonomy" id="2763036"/>
    <lineage>
        <taxon>Bacteria</taxon>
        <taxon>Bacillati</taxon>
        <taxon>Bacillota</taxon>
        <taxon>Clostridia</taxon>
        <taxon>Eubacteriales</taxon>
        <taxon>Clostridiaceae</taxon>
        <taxon>Clostridium</taxon>
    </lineage>
</organism>
<name>A0ABR7DH98_9CLOT</name>
<dbReference type="EMBL" id="JACOOO010000040">
    <property type="protein sequence ID" value="MBC5630500.1"/>
    <property type="molecule type" value="Genomic_DNA"/>
</dbReference>
<accession>A0ABR7DH98</accession>
<sequence length="60" mass="6898">MALEKFLDKANYDILMSKLEKKQLLSLISGNLINRIHVTNEERDLQDGLLSILLVNIMLD</sequence>
<reference evidence="1 2" key="1">
    <citation type="submission" date="2020-08" db="EMBL/GenBank/DDBJ databases">
        <title>Genome public.</title>
        <authorList>
            <person name="Liu C."/>
            <person name="Sun Q."/>
        </authorList>
    </citation>
    <scope>NUCLEOTIDE SEQUENCE [LARGE SCALE GENOMIC DNA]</scope>
    <source>
        <strain evidence="1 2">NSJ-6</strain>
    </source>
</reference>
<gene>
    <name evidence="1" type="ORF">H8S20_16705</name>
</gene>
<evidence type="ECO:0000313" key="2">
    <source>
        <dbReference type="Proteomes" id="UP000596929"/>
    </source>
</evidence>
<comment type="caution">
    <text evidence="1">The sequence shown here is derived from an EMBL/GenBank/DDBJ whole genome shotgun (WGS) entry which is preliminary data.</text>
</comment>
<proteinExistence type="predicted"/>
<protein>
    <submittedName>
        <fullName evidence="1">Uncharacterized protein</fullName>
    </submittedName>
</protein>
<keyword evidence="2" id="KW-1185">Reference proteome</keyword>
<dbReference type="Proteomes" id="UP000596929">
    <property type="component" value="Unassembled WGS sequence"/>
</dbReference>